<sequence length="392" mass="40057">MSVIGAGVSPLGTGQSRAGDAASAAAEAVTEALAGRVPAAGDLVVVFPTFDQDPYAVLSAAEAAAGEATLVGCSSYASFTTAEHVEAGCVAVYIPAHGASIGVAAEEPLGADIAGASRRATEAARARAGTRHPHSVLMVLSDGLAGDQREVLRGAYAVAGAMVPIIGGAAAEPLRMEQTYQLAEGRVLHNGVVAVWFNSPSPLGVATEHGWRPTGESMIVTRAEGNVIHEIDGRPAREAYLEMRGCDPRDHAGMAFAGLVMDRPLGLPNASGRFDVRHILDCTPEGGLVMFGYVSDYSVVQIMESDFEELIDAAGRATAAAVGQLAGPPRGALVFSCTARTALFGDRVDTEAKAVSSALAGAPAGGFFTYGEFARVTGSSGFHNATVAVLAF</sequence>
<accession>A0A1K0GTU9</accession>
<reference evidence="3 4" key="1">
    <citation type="submission" date="2016-09" db="EMBL/GenBank/DDBJ databases">
        <title>Couchioplanes caeruleus draft genome sequence.</title>
        <authorList>
            <person name="Sheehan J."/>
            <person name="Caffrey P."/>
        </authorList>
    </citation>
    <scope>NUCLEOTIDE SEQUENCE [LARGE SCALE GENOMIC DNA]</scope>
    <source>
        <strain evidence="3 4">DSM 43634</strain>
    </source>
</reference>
<dbReference type="AlphaFoldDB" id="A0A1K0GTU9"/>
<dbReference type="Pfam" id="PF10442">
    <property type="entry name" value="FIST_C"/>
    <property type="match status" value="1"/>
</dbReference>
<dbReference type="InterPro" id="IPR019494">
    <property type="entry name" value="FIST_C"/>
</dbReference>
<organism evidence="3 4">
    <name type="scientific">Couchioplanes caeruleus subsp. caeruleus</name>
    <dbReference type="NCBI Taxonomy" id="56427"/>
    <lineage>
        <taxon>Bacteria</taxon>
        <taxon>Bacillati</taxon>
        <taxon>Actinomycetota</taxon>
        <taxon>Actinomycetes</taxon>
        <taxon>Micromonosporales</taxon>
        <taxon>Micromonosporaceae</taxon>
        <taxon>Couchioplanes</taxon>
    </lineage>
</organism>
<feature type="domain" description="FIST" evidence="1">
    <location>
        <begin position="39"/>
        <end position="235"/>
    </location>
</feature>
<protein>
    <recommendedName>
        <fullName evidence="5">Histidine kinase</fullName>
    </recommendedName>
</protein>
<dbReference type="SMART" id="SM00897">
    <property type="entry name" value="FIST"/>
    <property type="match status" value="1"/>
</dbReference>
<evidence type="ECO:0008006" key="5">
    <source>
        <dbReference type="Google" id="ProtNLM"/>
    </source>
</evidence>
<dbReference type="Proteomes" id="UP000182486">
    <property type="component" value="Unassembled WGS sequence"/>
</dbReference>
<dbReference type="EMBL" id="MEIA01000007">
    <property type="protein sequence ID" value="OJF15902.1"/>
    <property type="molecule type" value="Genomic_DNA"/>
</dbReference>
<name>A0A1K0GTU9_9ACTN</name>
<feature type="domain" description="FIST C-domain" evidence="2">
    <location>
        <begin position="236"/>
        <end position="376"/>
    </location>
</feature>
<dbReference type="SMART" id="SM01204">
    <property type="entry name" value="FIST_C"/>
    <property type="match status" value="1"/>
</dbReference>
<dbReference type="PANTHER" id="PTHR40252">
    <property type="entry name" value="BLR0328 PROTEIN"/>
    <property type="match status" value="1"/>
</dbReference>
<dbReference type="InterPro" id="IPR013702">
    <property type="entry name" value="FIST_domain_N"/>
</dbReference>
<comment type="caution">
    <text evidence="3">The sequence shown here is derived from an EMBL/GenBank/DDBJ whole genome shotgun (WGS) entry which is preliminary data.</text>
</comment>
<evidence type="ECO:0000313" key="3">
    <source>
        <dbReference type="EMBL" id="OJF15902.1"/>
    </source>
</evidence>
<keyword evidence="4" id="KW-1185">Reference proteome</keyword>
<dbReference type="PANTHER" id="PTHR40252:SF2">
    <property type="entry name" value="BLR0328 PROTEIN"/>
    <property type="match status" value="1"/>
</dbReference>
<evidence type="ECO:0000313" key="4">
    <source>
        <dbReference type="Proteomes" id="UP000182486"/>
    </source>
</evidence>
<gene>
    <name evidence="3" type="ORF">BG844_01295</name>
</gene>
<proteinExistence type="predicted"/>
<dbReference type="RefSeq" id="WP_071802848.1">
    <property type="nucleotide sequence ID" value="NZ_MEIA01000007.1"/>
</dbReference>
<dbReference type="Pfam" id="PF08495">
    <property type="entry name" value="FIST"/>
    <property type="match status" value="1"/>
</dbReference>
<evidence type="ECO:0000259" key="2">
    <source>
        <dbReference type="SMART" id="SM01204"/>
    </source>
</evidence>
<evidence type="ECO:0000259" key="1">
    <source>
        <dbReference type="SMART" id="SM00897"/>
    </source>
</evidence>